<reference evidence="2" key="1">
    <citation type="submission" date="2016-08" db="EMBL/GenBank/DDBJ databases">
        <authorList>
            <person name="Loux V."/>
            <person name="Rue O."/>
        </authorList>
    </citation>
    <scope>NUCLEOTIDE SEQUENCE [LARGE SCALE GENOMIC DNA]</scope>
    <source>
        <strain evidence="2">INRA Bc05-F1</strain>
    </source>
</reference>
<dbReference type="EMBL" id="FMBE01000013">
    <property type="protein sequence ID" value="SCC46666.1"/>
    <property type="molecule type" value="Genomic_DNA"/>
</dbReference>
<evidence type="ECO:0000313" key="2">
    <source>
        <dbReference type="Proteomes" id="UP000196052"/>
    </source>
</evidence>
<organism evidence="1 2">
    <name type="scientific">Bacillus wiedmannii</name>
    <dbReference type="NCBI Taxonomy" id="1890302"/>
    <lineage>
        <taxon>Bacteria</taxon>
        <taxon>Bacillati</taxon>
        <taxon>Bacillota</taxon>
        <taxon>Bacilli</taxon>
        <taxon>Bacillales</taxon>
        <taxon>Bacillaceae</taxon>
        <taxon>Bacillus</taxon>
        <taxon>Bacillus cereus group</taxon>
    </lineage>
</organism>
<dbReference type="AlphaFoldDB" id="A0A1C4ESZ7"/>
<evidence type="ECO:0000313" key="1">
    <source>
        <dbReference type="EMBL" id="SCC46666.1"/>
    </source>
</evidence>
<dbReference type="Proteomes" id="UP000196052">
    <property type="component" value="Unassembled WGS sequence"/>
</dbReference>
<proteinExistence type="predicted"/>
<protein>
    <submittedName>
        <fullName evidence="1">Uncharacterized protein</fullName>
    </submittedName>
</protein>
<gene>
    <name evidence="1" type="ORF">BC05F1_03874</name>
</gene>
<accession>A0A1C4ESZ7</accession>
<sequence length="30" mass="3257">MGTWVAIFIAIFCGVISSNSKLKNSRNKNG</sequence>
<name>A0A1C4ESZ7_9BACI</name>